<gene>
    <name evidence="11" type="primary">NPTX1</name>
    <name evidence="11" type="ORF">BLAG_LOCUS18054</name>
</gene>
<dbReference type="PRINTS" id="PR00895">
    <property type="entry name" value="PENTAXIN"/>
</dbReference>
<keyword evidence="5" id="KW-0325">Glycoprotein</keyword>
<feature type="domain" description="Pentraxin (PTX)" evidence="10">
    <location>
        <begin position="32"/>
        <end position="233"/>
    </location>
</feature>
<feature type="transmembrane region" description="Helical" evidence="8">
    <location>
        <begin position="804"/>
        <end position="827"/>
    </location>
</feature>
<dbReference type="SMART" id="SM00607">
    <property type="entry name" value="FTP"/>
    <property type="match status" value="1"/>
</dbReference>
<dbReference type="PANTHER" id="PTHR19277">
    <property type="entry name" value="PENTRAXIN"/>
    <property type="match status" value="1"/>
</dbReference>
<comment type="caution">
    <text evidence="6">Lacks conserved residue(s) required for the propagation of feature annotation.</text>
</comment>
<dbReference type="InterPro" id="IPR001759">
    <property type="entry name" value="PTX_dom"/>
</dbReference>
<feature type="compositionally biased region" description="Basic and acidic residues" evidence="7">
    <location>
        <begin position="846"/>
        <end position="858"/>
    </location>
</feature>
<dbReference type="Proteomes" id="UP000838412">
    <property type="component" value="Chromosome 4"/>
</dbReference>
<dbReference type="GO" id="GO:0046872">
    <property type="term" value="F:metal ion binding"/>
    <property type="evidence" value="ECO:0007669"/>
    <property type="project" value="UniProtKB-KW"/>
</dbReference>
<dbReference type="InterPro" id="IPR008979">
    <property type="entry name" value="Galactose-bd-like_sf"/>
</dbReference>
<keyword evidence="12" id="KW-1185">Reference proteome</keyword>
<evidence type="ECO:0000256" key="6">
    <source>
        <dbReference type="PROSITE-ProRule" id="PRU01172"/>
    </source>
</evidence>
<keyword evidence="9" id="KW-0732">Signal</keyword>
<dbReference type="OrthoDB" id="547680at2759"/>
<dbReference type="SUPFAM" id="SSF49899">
    <property type="entry name" value="Concanavalin A-like lectins/glucanases"/>
    <property type="match status" value="2"/>
</dbReference>
<dbReference type="InterPro" id="IPR051360">
    <property type="entry name" value="Neuronal_Pentraxin_Related"/>
</dbReference>
<dbReference type="PROSITE" id="PS51828">
    <property type="entry name" value="PTX_2"/>
    <property type="match status" value="2"/>
</dbReference>
<evidence type="ECO:0000256" key="9">
    <source>
        <dbReference type="SAM" id="SignalP"/>
    </source>
</evidence>
<proteinExistence type="predicted"/>
<evidence type="ECO:0000256" key="8">
    <source>
        <dbReference type="SAM" id="Phobius"/>
    </source>
</evidence>
<evidence type="ECO:0000256" key="2">
    <source>
        <dbReference type="ARBA" id="ARBA00022723"/>
    </source>
</evidence>
<organism evidence="11 12">
    <name type="scientific">Branchiostoma lanceolatum</name>
    <name type="common">Common lancelet</name>
    <name type="synonym">Amphioxus lanceolatum</name>
    <dbReference type="NCBI Taxonomy" id="7740"/>
    <lineage>
        <taxon>Eukaryota</taxon>
        <taxon>Metazoa</taxon>
        <taxon>Chordata</taxon>
        <taxon>Cephalochordata</taxon>
        <taxon>Leptocardii</taxon>
        <taxon>Amphioxiformes</taxon>
        <taxon>Branchiostomatidae</taxon>
        <taxon>Branchiostoma</taxon>
    </lineage>
</organism>
<evidence type="ECO:0000313" key="12">
    <source>
        <dbReference type="Proteomes" id="UP000838412"/>
    </source>
</evidence>
<protein>
    <submittedName>
        <fullName evidence="11">NPTX1 protein</fullName>
    </submittedName>
</protein>
<keyword evidence="8" id="KW-0472">Membrane</keyword>
<accession>A0A8J9ZY88</accession>
<keyword evidence="2" id="KW-0479">Metal-binding</keyword>
<dbReference type="AlphaFoldDB" id="A0A8J9ZY88"/>
<feature type="domain" description="Pentraxin (PTX)" evidence="10">
    <location>
        <begin position="240"/>
        <end position="444"/>
    </location>
</feature>
<dbReference type="Gene3D" id="2.60.120.200">
    <property type="match status" value="2"/>
</dbReference>
<dbReference type="SMART" id="SM00159">
    <property type="entry name" value="PTX"/>
    <property type="match status" value="2"/>
</dbReference>
<evidence type="ECO:0000256" key="4">
    <source>
        <dbReference type="ARBA" id="ARBA00023157"/>
    </source>
</evidence>
<evidence type="ECO:0000259" key="10">
    <source>
        <dbReference type="PROSITE" id="PS51828"/>
    </source>
</evidence>
<sequence>MTMTTMMATILLLLHAVNNAGTSSHFGMRPDGPQKITFPSTINYARLDTTLSKDLTRFTLCLHMRPDIWSNSDHMGLVSYAIMGQHNELLLYRAGSKFRLYVSGKDVTINDFPVWDGEWHAICATWRSSDGAWKIYSDGVLGDSGSRLNKGNKVRRDGTWILGQDQDSVGGGFQSSQAFSGELSQVNLWDRVLTPEEIATNLITTCNHHGNVINWAVADISVFGTARSDQYDCGLQPDDLQKIVIPTPPSTINYARLNTTLSQELSEFTLCLHMRTDISSNSDMYLVSYAVGDEDNELRVYRNEEDFELYVSVAGEDTPSVELPVWDGAWHAICATWSSNRGDWVIYSDGVLRGSGSRLNKGNKVRSGGTWILGQDQDRVGGGFEEDQAFSGELSQVNLWDRVLTPAEITTNWTVSCNRHGNVIEWTATDISVYGDSRRDQYDCASERPEYISLGCWRDTGNRAIPKLEGVDRLLDDSYQQRTSAIEKCYLVALSRGFTVFAVQYGGQCFGSADAHNTYKKHGSSTASANTTNIALNRPTDQSSIAHNGAAGLAVDGNRNPIWNAKSCTHTTEEPNPWWRVDLGSTKYVDRVVIFNRKDCCWGRLNGFQVHVGENSSVAHNPTCRDARSLVGRDVFIVNCGGLTGRYVGISLPATQYLTLCEVEVYGDSAVLASVNVSVTLTAPSSVNLPSLRLSIKQSLETKVKEFCEDQCEIGEIFLHIVNGANRTRKKRQTDDKVQIIVTIQLIVSASQGGKTLTDRKMAENLLQKNADPLRQLAGKLSVDVNGKVYLIDNSDEDKTTPPWVVGVICAAVAFIIIIAVVTVLLCRRKRNPDANMPGKSGNEMKNLDTPERRDHSTGEGSVDNIIYNTEDEGFVDNVIYNAGDDGTVDNVIYQEEHSTPNDPENAPESQYESVY</sequence>
<dbReference type="Pfam" id="PF22633">
    <property type="entry name" value="F5_F8_type_C_2"/>
    <property type="match status" value="1"/>
</dbReference>
<dbReference type="Pfam" id="PF00354">
    <property type="entry name" value="Pentaxin"/>
    <property type="match status" value="2"/>
</dbReference>
<name>A0A8J9ZY88_BRALA</name>
<comment type="cofactor">
    <cofactor evidence="1">
        <name>Ca(2+)</name>
        <dbReference type="ChEBI" id="CHEBI:29108"/>
    </cofactor>
</comment>
<evidence type="ECO:0000313" key="11">
    <source>
        <dbReference type="EMBL" id="CAH1263334.1"/>
    </source>
</evidence>
<dbReference type="InterPro" id="IPR006585">
    <property type="entry name" value="FTP1"/>
</dbReference>
<evidence type="ECO:0000256" key="3">
    <source>
        <dbReference type="ARBA" id="ARBA00022837"/>
    </source>
</evidence>
<evidence type="ECO:0000256" key="1">
    <source>
        <dbReference type="ARBA" id="ARBA00001913"/>
    </source>
</evidence>
<feature type="chain" id="PRO_5035466203" evidence="9">
    <location>
        <begin position="23"/>
        <end position="916"/>
    </location>
</feature>
<feature type="region of interest" description="Disordered" evidence="7">
    <location>
        <begin position="896"/>
        <end position="916"/>
    </location>
</feature>
<dbReference type="EMBL" id="OV696689">
    <property type="protein sequence ID" value="CAH1263334.1"/>
    <property type="molecule type" value="Genomic_DNA"/>
</dbReference>
<feature type="region of interest" description="Disordered" evidence="7">
    <location>
        <begin position="832"/>
        <end position="866"/>
    </location>
</feature>
<dbReference type="FunFam" id="2.60.120.200:FF:000012">
    <property type="entry name" value="neuronal pentraxin receptor"/>
    <property type="match status" value="2"/>
</dbReference>
<evidence type="ECO:0000256" key="7">
    <source>
        <dbReference type="SAM" id="MobiDB-lite"/>
    </source>
</evidence>
<reference evidence="11" key="1">
    <citation type="submission" date="2022-01" db="EMBL/GenBank/DDBJ databases">
        <authorList>
            <person name="Braso-Vives M."/>
        </authorList>
    </citation>
    <scope>NUCLEOTIDE SEQUENCE</scope>
</reference>
<dbReference type="PANTHER" id="PTHR19277:SF161">
    <property type="entry name" value="LAMININ G DOMAIN-CONTAINING PROTEIN"/>
    <property type="match status" value="1"/>
</dbReference>
<dbReference type="InterPro" id="IPR013320">
    <property type="entry name" value="ConA-like_dom_sf"/>
</dbReference>
<feature type="signal peptide" evidence="9">
    <location>
        <begin position="1"/>
        <end position="22"/>
    </location>
</feature>
<keyword evidence="8" id="KW-0812">Transmembrane</keyword>
<keyword evidence="3" id="KW-0106">Calcium</keyword>
<evidence type="ECO:0000256" key="5">
    <source>
        <dbReference type="ARBA" id="ARBA00023180"/>
    </source>
</evidence>
<keyword evidence="8" id="KW-1133">Transmembrane helix</keyword>
<keyword evidence="4" id="KW-1015">Disulfide bond</keyword>
<dbReference type="Gene3D" id="2.60.120.260">
    <property type="entry name" value="Galactose-binding domain-like"/>
    <property type="match status" value="1"/>
</dbReference>
<dbReference type="SUPFAM" id="SSF49785">
    <property type="entry name" value="Galactose-binding domain-like"/>
    <property type="match status" value="1"/>
</dbReference>